<dbReference type="PROSITE" id="PS00194">
    <property type="entry name" value="THIOREDOXIN_1"/>
    <property type="match status" value="1"/>
</dbReference>
<accession>A0A1I7BNG0</accession>
<dbReference type="InterPro" id="IPR000866">
    <property type="entry name" value="AhpC/TSA"/>
</dbReference>
<keyword evidence="4" id="KW-0676">Redox-active center</keyword>
<name>A0A1I7BNG0_9FLAO</name>
<dbReference type="STRING" id="477690.SAMN05216474_2929"/>
<dbReference type="GO" id="GO:0030313">
    <property type="term" value="C:cell envelope"/>
    <property type="evidence" value="ECO:0007669"/>
    <property type="project" value="UniProtKB-SubCell"/>
</dbReference>
<dbReference type="EMBL" id="FPAS01000006">
    <property type="protein sequence ID" value="SFT88611.1"/>
    <property type="molecule type" value="Genomic_DNA"/>
</dbReference>
<proteinExistence type="predicted"/>
<dbReference type="PROSITE" id="PS51352">
    <property type="entry name" value="THIOREDOXIN_2"/>
    <property type="match status" value="1"/>
</dbReference>
<dbReference type="RefSeq" id="WP_090252439.1">
    <property type="nucleotide sequence ID" value="NZ_FPAS01000006.1"/>
</dbReference>
<evidence type="ECO:0000259" key="5">
    <source>
        <dbReference type="PROSITE" id="PS51352"/>
    </source>
</evidence>
<dbReference type="Gene3D" id="3.40.30.10">
    <property type="entry name" value="Glutaredoxin"/>
    <property type="match status" value="1"/>
</dbReference>
<protein>
    <submittedName>
        <fullName evidence="6">Peroxiredoxin</fullName>
    </submittedName>
</protein>
<dbReference type="SUPFAM" id="SSF52833">
    <property type="entry name" value="Thioredoxin-like"/>
    <property type="match status" value="1"/>
</dbReference>
<dbReference type="InterPro" id="IPR050553">
    <property type="entry name" value="Thioredoxin_ResA/DsbE_sf"/>
</dbReference>
<evidence type="ECO:0000313" key="7">
    <source>
        <dbReference type="Proteomes" id="UP000236454"/>
    </source>
</evidence>
<sequence>MKLLSILLVSFLFTASMPKNNEKAYSVVLKNQKGKEISLNDLKGKYVLLDFWASWCGPCRKENPNVVEAYQKYKKAKFKNGKHFEVFSVSLDKDKEAWKKAIKDDGLKWKYHGFDEGSEVAKKFGIRSIPYSFLIDGEGNIVAQGNELRGFKLHVAIENEME</sequence>
<keyword evidence="3" id="KW-1015">Disulfide bond</keyword>
<dbReference type="PANTHER" id="PTHR42852:SF6">
    <property type="entry name" value="THIOL:DISULFIDE INTERCHANGE PROTEIN DSBE"/>
    <property type="match status" value="1"/>
</dbReference>
<dbReference type="AlphaFoldDB" id="A0A1I7BNG0"/>
<dbReference type="Proteomes" id="UP000236454">
    <property type="component" value="Unassembled WGS sequence"/>
</dbReference>
<dbReference type="InterPro" id="IPR036249">
    <property type="entry name" value="Thioredoxin-like_sf"/>
</dbReference>
<comment type="subcellular location">
    <subcellularLocation>
        <location evidence="1">Cell envelope</location>
    </subcellularLocation>
</comment>
<reference evidence="6 7" key="1">
    <citation type="submission" date="2016-10" db="EMBL/GenBank/DDBJ databases">
        <authorList>
            <person name="de Groot N.N."/>
        </authorList>
    </citation>
    <scope>NUCLEOTIDE SEQUENCE [LARGE SCALE GENOMIC DNA]</scope>
    <source>
        <strain evidence="6 7">CGMCC 1.7005</strain>
    </source>
</reference>
<evidence type="ECO:0000256" key="3">
    <source>
        <dbReference type="ARBA" id="ARBA00023157"/>
    </source>
</evidence>
<feature type="domain" description="Thioredoxin" evidence="5">
    <location>
        <begin position="18"/>
        <end position="162"/>
    </location>
</feature>
<dbReference type="InterPro" id="IPR017937">
    <property type="entry name" value="Thioredoxin_CS"/>
</dbReference>
<dbReference type="Pfam" id="PF00578">
    <property type="entry name" value="AhpC-TSA"/>
    <property type="match status" value="1"/>
</dbReference>
<dbReference type="InterPro" id="IPR013766">
    <property type="entry name" value="Thioredoxin_domain"/>
</dbReference>
<keyword evidence="7" id="KW-1185">Reference proteome</keyword>
<keyword evidence="2" id="KW-0201">Cytochrome c-type biogenesis</keyword>
<dbReference type="CDD" id="cd02966">
    <property type="entry name" value="TlpA_like_family"/>
    <property type="match status" value="1"/>
</dbReference>
<evidence type="ECO:0000256" key="2">
    <source>
        <dbReference type="ARBA" id="ARBA00022748"/>
    </source>
</evidence>
<dbReference type="OrthoDB" id="1069091at2"/>
<evidence type="ECO:0000256" key="1">
    <source>
        <dbReference type="ARBA" id="ARBA00004196"/>
    </source>
</evidence>
<organism evidence="6 7">
    <name type="scientific">Lishizhenia tianjinensis</name>
    <dbReference type="NCBI Taxonomy" id="477690"/>
    <lineage>
        <taxon>Bacteria</taxon>
        <taxon>Pseudomonadati</taxon>
        <taxon>Bacteroidota</taxon>
        <taxon>Flavobacteriia</taxon>
        <taxon>Flavobacteriales</taxon>
        <taxon>Crocinitomicaceae</taxon>
        <taxon>Lishizhenia</taxon>
    </lineage>
</organism>
<dbReference type="GO" id="GO:0017004">
    <property type="term" value="P:cytochrome complex assembly"/>
    <property type="evidence" value="ECO:0007669"/>
    <property type="project" value="UniProtKB-KW"/>
</dbReference>
<evidence type="ECO:0000256" key="4">
    <source>
        <dbReference type="ARBA" id="ARBA00023284"/>
    </source>
</evidence>
<gene>
    <name evidence="6" type="ORF">SAMN05216474_2929</name>
</gene>
<evidence type="ECO:0000313" key="6">
    <source>
        <dbReference type="EMBL" id="SFT88611.1"/>
    </source>
</evidence>
<dbReference type="PANTHER" id="PTHR42852">
    <property type="entry name" value="THIOL:DISULFIDE INTERCHANGE PROTEIN DSBE"/>
    <property type="match status" value="1"/>
</dbReference>